<name>A0A6A3N4Z4_9STRA</name>
<dbReference type="EMBL" id="QXFV01000305">
    <property type="protein sequence ID" value="KAE9041754.1"/>
    <property type="molecule type" value="Genomic_DNA"/>
</dbReference>
<gene>
    <name evidence="4" type="ORF">PR001_g6487</name>
    <name evidence="3" type="ORF">PR002_g6958</name>
</gene>
<sequence>MFGFNVNKLKPNLKMAVHRIGIVKNKKANAAVAQRREVARLLADGKEEKARIRVEGIIRDDFTMEGYEILELLCELLAERANLIKTEADCPYDMREAVCTLIWAASRTEIPELAEVKKQLTKKYGQDFEAAAIRNVDGCVNERVIQKLSVQPPSAFLVVNYMKEIAKEFKVDWEPDEAQVTDPLAPIPAPTGATVASAAVSGPDFAALYASTPPPGNIPSYLPNVPSGTPNTTVATPATLQASLSRRAVDTYTNQPTHYYSTRSAQPVSQYDDVPAESTQPAPAPYSDGLPVPPPAAAPAALAPPTSGGIPDFDELTARFERLRKRQDRHDQESASFTF</sequence>
<evidence type="ECO:0000313" key="4">
    <source>
        <dbReference type="EMBL" id="KAE9041754.1"/>
    </source>
</evidence>
<comment type="similarity">
    <text evidence="1">Belongs to the IST1 family.</text>
</comment>
<protein>
    <recommendedName>
        <fullName evidence="7">IST1-like protein</fullName>
    </recommendedName>
</protein>
<dbReference type="GO" id="GO:0015031">
    <property type="term" value="P:protein transport"/>
    <property type="evidence" value="ECO:0007669"/>
    <property type="project" value="InterPro"/>
</dbReference>
<feature type="region of interest" description="Disordered" evidence="2">
    <location>
        <begin position="253"/>
        <end position="315"/>
    </location>
</feature>
<evidence type="ECO:0000256" key="2">
    <source>
        <dbReference type="SAM" id="MobiDB-lite"/>
    </source>
</evidence>
<dbReference type="PANTHER" id="PTHR12161">
    <property type="entry name" value="IST1 FAMILY MEMBER"/>
    <property type="match status" value="1"/>
</dbReference>
<dbReference type="EMBL" id="QXFU01000322">
    <property type="protein sequence ID" value="KAE9036697.1"/>
    <property type="molecule type" value="Genomic_DNA"/>
</dbReference>
<evidence type="ECO:0000256" key="1">
    <source>
        <dbReference type="ARBA" id="ARBA00005536"/>
    </source>
</evidence>
<feature type="compositionally biased region" description="Polar residues" evidence="2">
    <location>
        <begin position="253"/>
        <end position="269"/>
    </location>
</feature>
<evidence type="ECO:0000313" key="3">
    <source>
        <dbReference type="EMBL" id="KAE9036697.1"/>
    </source>
</evidence>
<evidence type="ECO:0000313" key="5">
    <source>
        <dbReference type="Proteomes" id="UP000429607"/>
    </source>
</evidence>
<accession>A0A6A3N4Z4</accession>
<dbReference type="FunFam" id="1.20.1260.60:FF:000002">
    <property type="entry name" value="Vacuolar protein sorting-associated protein IST1"/>
    <property type="match status" value="1"/>
</dbReference>
<evidence type="ECO:0008006" key="7">
    <source>
        <dbReference type="Google" id="ProtNLM"/>
    </source>
</evidence>
<dbReference type="OrthoDB" id="29853at2759"/>
<dbReference type="InterPro" id="IPR042277">
    <property type="entry name" value="IST1-like"/>
</dbReference>
<comment type="caution">
    <text evidence="3">The sequence shown here is derived from an EMBL/GenBank/DDBJ whole genome shotgun (WGS) entry which is preliminary data.</text>
</comment>
<dbReference type="Proteomes" id="UP000435112">
    <property type="component" value="Unassembled WGS sequence"/>
</dbReference>
<dbReference type="InterPro" id="IPR005061">
    <property type="entry name" value="Ist1"/>
</dbReference>
<dbReference type="Pfam" id="PF03398">
    <property type="entry name" value="Ist1"/>
    <property type="match status" value="1"/>
</dbReference>
<reference evidence="5 6" key="1">
    <citation type="submission" date="2018-09" db="EMBL/GenBank/DDBJ databases">
        <title>Genomic investigation of the strawberry pathogen Phytophthora fragariae indicates pathogenicity is determined by transcriptional variation in three key races.</title>
        <authorList>
            <person name="Adams T.M."/>
            <person name="Armitage A.D."/>
            <person name="Sobczyk M.K."/>
            <person name="Bates H.J."/>
            <person name="Dunwell J.M."/>
            <person name="Nellist C.F."/>
            <person name="Harrison R.J."/>
        </authorList>
    </citation>
    <scope>NUCLEOTIDE SEQUENCE [LARGE SCALE GENOMIC DNA]</scope>
    <source>
        <strain evidence="4 5">SCRP249</strain>
        <strain evidence="3 6">SCRP324</strain>
    </source>
</reference>
<dbReference type="Gene3D" id="1.20.1260.60">
    <property type="entry name" value="Vacuolar protein sorting-associated protein Ist1"/>
    <property type="match status" value="1"/>
</dbReference>
<dbReference type="Proteomes" id="UP000429607">
    <property type="component" value="Unassembled WGS sequence"/>
</dbReference>
<proteinExistence type="inferred from homology"/>
<dbReference type="AlphaFoldDB" id="A0A6A3N4Z4"/>
<dbReference type="PANTHER" id="PTHR12161:SF5">
    <property type="entry name" value="IST1 HOMOLOG"/>
    <property type="match status" value="1"/>
</dbReference>
<evidence type="ECO:0000313" key="6">
    <source>
        <dbReference type="Proteomes" id="UP000435112"/>
    </source>
</evidence>
<organism evidence="3 6">
    <name type="scientific">Phytophthora rubi</name>
    <dbReference type="NCBI Taxonomy" id="129364"/>
    <lineage>
        <taxon>Eukaryota</taxon>
        <taxon>Sar</taxon>
        <taxon>Stramenopiles</taxon>
        <taxon>Oomycota</taxon>
        <taxon>Peronosporomycetes</taxon>
        <taxon>Peronosporales</taxon>
        <taxon>Peronosporaceae</taxon>
        <taxon>Phytophthora</taxon>
    </lineage>
</organism>